<dbReference type="Proteomes" id="UP000676386">
    <property type="component" value="Unassembled WGS sequence"/>
</dbReference>
<reference evidence="4 5" key="1">
    <citation type="submission" date="2021-04" db="EMBL/GenBank/DDBJ databases">
        <title>Chitinophaga sp. nov., isolated from the rhizosphere soil.</title>
        <authorList>
            <person name="He S."/>
        </authorList>
    </citation>
    <scope>NUCLEOTIDE SEQUENCE [LARGE SCALE GENOMIC DNA]</scope>
    <source>
        <strain evidence="4 5">2R12</strain>
    </source>
</reference>
<dbReference type="SUPFAM" id="SSF54001">
    <property type="entry name" value="Cysteine proteinases"/>
    <property type="match status" value="1"/>
</dbReference>
<evidence type="ECO:0000313" key="5">
    <source>
        <dbReference type="Proteomes" id="UP000676386"/>
    </source>
</evidence>
<accession>A0ABS5J265</accession>
<proteinExistence type="predicted"/>
<dbReference type="InterPro" id="IPR002931">
    <property type="entry name" value="Transglutaminase-like"/>
</dbReference>
<keyword evidence="5" id="KW-1185">Reference proteome</keyword>
<dbReference type="InterPro" id="IPR024618">
    <property type="entry name" value="DUF3857"/>
</dbReference>
<evidence type="ECO:0000259" key="3">
    <source>
        <dbReference type="Pfam" id="PF12969"/>
    </source>
</evidence>
<keyword evidence="1" id="KW-0732">Signal</keyword>
<dbReference type="Gene3D" id="2.60.120.1130">
    <property type="match status" value="1"/>
</dbReference>
<protein>
    <submittedName>
        <fullName evidence="4">DUF3857 and transglutaminase domain-containing protein</fullName>
    </submittedName>
</protein>
<evidence type="ECO:0000259" key="2">
    <source>
        <dbReference type="Pfam" id="PF01841"/>
    </source>
</evidence>
<organism evidence="4 5">
    <name type="scientific">Chitinophaga hostae</name>
    <dbReference type="NCBI Taxonomy" id="2831022"/>
    <lineage>
        <taxon>Bacteria</taxon>
        <taxon>Pseudomonadati</taxon>
        <taxon>Bacteroidota</taxon>
        <taxon>Chitinophagia</taxon>
        <taxon>Chitinophagales</taxon>
        <taxon>Chitinophagaceae</taxon>
        <taxon>Chitinophaga</taxon>
    </lineage>
</organism>
<name>A0ABS5J265_9BACT</name>
<feature type="domain" description="Transglutaminase-like" evidence="2">
    <location>
        <begin position="322"/>
        <end position="410"/>
    </location>
</feature>
<feature type="signal peptide" evidence="1">
    <location>
        <begin position="1"/>
        <end position="27"/>
    </location>
</feature>
<feature type="chain" id="PRO_5045875489" evidence="1">
    <location>
        <begin position="28"/>
        <end position="676"/>
    </location>
</feature>
<gene>
    <name evidence="4" type="ORF">KE626_17570</name>
</gene>
<dbReference type="RefSeq" id="WP_211974234.1">
    <property type="nucleotide sequence ID" value="NZ_CBFHAM010000030.1"/>
</dbReference>
<dbReference type="Pfam" id="PF12969">
    <property type="entry name" value="DUF3857"/>
    <property type="match status" value="1"/>
</dbReference>
<dbReference type="InterPro" id="IPR038765">
    <property type="entry name" value="Papain-like_cys_pep_sf"/>
</dbReference>
<evidence type="ECO:0000256" key="1">
    <source>
        <dbReference type="SAM" id="SignalP"/>
    </source>
</evidence>
<sequence length="676" mass="77317">MQLNCMRYTFVLLTCLVSSLFSLYAVAQEGPKMKFGKITKEEFTGKAFEKDTGAHAIILSEIGTSTFQSDGKDLRLVHKVHRRIRINDKNGYDVATVEVPLYKGDYSEEKIEHVKASAYNLENGEIVETKMDSKSVFSDKQDKSLLVKKFTLPAVKEGTIIEYTYTITSPYYHHLRSWDFQGEYPRLWSEYSVSIPEYFDYMLIPQGYEPFVLKTRESSRTTFSFRSESAGGAGSSRTITVTPNVTTYKWGMKEIPAMREENFITTTDNYISRIEFQLSAYNWPDQPRKPVQSTWEDLMKDMMKDPEMAGALDKNNGFLSNTVEDLVKDTKTDQEKAGKIYAWVRDNFTCTDHRALWMKKSLKSIISTKSGSVAELNILLVAMLKKAGLQAAPVLLSTRANGYVYQFYPLYTRFNYVVAGVTLGDQYLTLDASEPLLGFGKLPAACYNGAARTVDEFATPVFLGADSLKEQKFTSVMLGKLENGLITGTFMQRPTYFESYDIRTKVKEKSIEEFFKEVGKSYTGEIELENKEIQDLKSLETPVMVKYDFKMQLGNEDVLYLNPLLGEATKNNPFKSMERKFPVEMNSVFDEVYSFNMDVPEGYVVDELPKPAMANLNEDEGLFQYLIQQQDGHIQLRCRVKLNKANFTSDDYSTLREFFDLVVKKEAEQIVLKRKK</sequence>
<comment type="caution">
    <text evidence="4">The sequence shown here is derived from an EMBL/GenBank/DDBJ whole genome shotgun (WGS) entry which is preliminary data.</text>
</comment>
<dbReference type="Gene3D" id="2.60.40.3140">
    <property type="match status" value="1"/>
</dbReference>
<evidence type="ECO:0000313" key="4">
    <source>
        <dbReference type="EMBL" id="MBS0029136.1"/>
    </source>
</evidence>
<dbReference type="Gene3D" id="3.10.620.30">
    <property type="match status" value="1"/>
</dbReference>
<feature type="domain" description="DUF3857" evidence="3">
    <location>
        <begin position="75"/>
        <end position="226"/>
    </location>
</feature>
<dbReference type="EMBL" id="JAGTXB010000008">
    <property type="protein sequence ID" value="MBS0029136.1"/>
    <property type="molecule type" value="Genomic_DNA"/>
</dbReference>
<dbReference type="Pfam" id="PF01841">
    <property type="entry name" value="Transglut_core"/>
    <property type="match status" value="1"/>
</dbReference>